<dbReference type="GeneID" id="110232331"/>
<protein>
    <recommendedName>
        <fullName evidence="5">Probable RNA polymerase II nuclear localization protein SLC7A6OS</fullName>
    </recommendedName>
</protein>
<evidence type="ECO:0000256" key="5">
    <source>
        <dbReference type="ARBA" id="ARBA00017036"/>
    </source>
</evidence>
<evidence type="ECO:0000259" key="11">
    <source>
        <dbReference type="Pfam" id="PF08574"/>
    </source>
</evidence>
<dbReference type="KEGG" id="epa:110232331"/>
<comment type="subcellular location">
    <subcellularLocation>
        <location evidence="3">Cytoplasm</location>
    </subcellularLocation>
    <subcellularLocation>
        <location evidence="2">Nucleus</location>
    </subcellularLocation>
</comment>
<feature type="compositionally biased region" description="Acidic residues" evidence="10">
    <location>
        <begin position="269"/>
        <end position="279"/>
    </location>
</feature>
<reference evidence="12" key="1">
    <citation type="submission" date="2022-11" db="UniProtKB">
        <authorList>
            <consortium name="EnsemblMetazoa"/>
        </authorList>
    </citation>
    <scope>IDENTIFICATION</scope>
</reference>
<feature type="compositionally biased region" description="Basic and acidic residues" evidence="10">
    <location>
        <begin position="93"/>
        <end position="150"/>
    </location>
</feature>
<accession>A0A913WRV9</accession>
<evidence type="ECO:0000256" key="3">
    <source>
        <dbReference type="ARBA" id="ARBA00004496"/>
    </source>
</evidence>
<feature type="domain" description="Transcription factor Iwr1" evidence="11">
    <location>
        <begin position="228"/>
        <end position="290"/>
    </location>
</feature>
<feature type="region of interest" description="Disordered" evidence="10">
    <location>
        <begin position="269"/>
        <end position="370"/>
    </location>
</feature>
<evidence type="ECO:0000256" key="9">
    <source>
        <dbReference type="ARBA" id="ARBA00023242"/>
    </source>
</evidence>
<keyword evidence="8" id="KW-0653">Protein transport</keyword>
<keyword evidence="7" id="KW-0963">Cytoplasm</keyword>
<dbReference type="OMA" id="QMWSKYP"/>
<evidence type="ECO:0000256" key="4">
    <source>
        <dbReference type="ARBA" id="ARBA00010218"/>
    </source>
</evidence>
<dbReference type="InterPro" id="IPR013883">
    <property type="entry name" value="TF_Iwr1_dom"/>
</dbReference>
<dbReference type="PANTHER" id="PTHR31196:SF2">
    <property type="entry name" value="RNA POLYMERASE II NUCLEAR LOCALIZATION PROTEIN SLC7A6OS-RELATED"/>
    <property type="match status" value="1"/>
</dbReference>
<dbReference type="GO" id="GO:0005634">
    <property type="term" value="C:nucleus"/>
    <property type="evidence" value="ECO:0007669"/>
    <property type="project" value="UniProtKB-SubCell"/>
</dbReference>
<feature type="compositionally biased region" description="Acidic residues" evidence="10">
    <location>
        <begin position="358"/>
        <end position="370"/>
    </location>
</feature>
<dbReference type="AlphaFoldDB" id="A0A913WRV9"/>
<sequence length="370" mass="42702">MAASLECSLNTDQKGVVLRVKRKRTDDAVEALVVSHIIPSKKAHLSSDDVNKPTNDNVTNEVFRLLGTCNERDDSRSKDLLINVSKTKNKIRDDFKTNSKGIKEQTKKKQMKREAKRESHSDARFRIISKLRQDGSSDDVKSTETVDPKLQRTVSSDSSTDSADDEVRRLFTVYDLVRDDLQDDKRTRDSAMEGKTEDTNTILCNSVKMIREKLAVSEVKKPDILEENYVYDYYYAPKSNREFGDVLEITCFDDDDEFYLETADREFEATFEDDDDSNDENNWRNDYPDEGTWSSDEETKPRRMNMGPDFGFSYGMDDDDDIKYDKRAFGEDLTSDEDDELNDYGQPYSLSSRKEVYNEELSDDPDLDNL</sequence>
<feature type="region of interest" description="Disordered" evidence="10">
    <location>
        <begin position="93"/>
        <end position="162"/>
    </location>
</feature>
<evidence type="ECO:0000256" key="8">
    <source>
        <dbReference type="ARBA" id="ARBA00022927"/>
    </source>
</evidence>
<evidence type="ECO:0000256" key="7">
    <source>
        <dbReference type="ARBA" id="ARBA00022490"/>
    </source>
</evidence>
<dbReference type="GO" id="GO:0015031">
    <property type="term" value="P:protein transport"/>
    <property type="evidence" value="ECO:0007669"/>
    <property type="project" value="UniProtKB-KW"/>
</dbReference>
<proteinExistence type="inferred from homology"/>
<dbReference type="EnsemblMetazoa" id="XM_021037510.2">
    <property type="protein sequence ID" value="XP_020893169.1"/>
    <property type="gene ID" value="LOC110232331"/>
</dbReference>
<comment type="function">
    <text evidence="1">Directs RNA polymerase II nuclear import.</text>
</comment>
<dbReference type="GO" id="GO:0005737">
    <property type="term" value="C:cytoplasm"/>
    <property type="evidence" value="ECO:0007669"/>
    <property type="project" value="UniProtKB-SubCell"/>
</dbReference>
<evidence type="ECO:0000256" key="6">
    <source>
        <dbReference type="ARBA" id="ARBA00022448"/>
    </source>
</evidence>
<evidence type="ECO:0000256" key="2">
    <source>
        <dbReference type="ARBA" id="ARBA00004123"/>
    </source>
</evidence>
<dbReference type="PANTHER" id="PTHR31196">
    <property type="entry name" value="RNA POLYMERASE II NUCLEAR LOCALIZATION PROTEIN SLC7A6OS-RELATED"/>
    <property type="match status" value="1"/>
</dbReference>
<dbReference type="Pfam" id="PF08574">
    <property type="entry name" value="Iwr1"/>
    <property type="match status" value="1"/>
</dbReference>
<keyword evidence="13" id="KW-1185">Reference proteome</keyword>
<feature type="compositionally biased region" description="Acidic residues" evidence="10">
    <location>
        <begin position="333"/>
        <end position="342"/>
    </location>
</feature>
<evidence type="ECO:0000256" key="10">
    <source>
        <dbReference type="SAM" id="MobiDB-lite"/>
    </source>
</evidence>
<evidence type="ECO:0000313" key="12">
    <source>
        <dbReference type="EnsemblMetazoa" id="XP_020893169.1"/>
    </source>
</evidence>
<evidence type="ECO:0000313" key="13">
    <source>
        <dbReference type="Proteomes" id="UP000887567"/>
    </source>
</evidence>
<keyword evidence="6" id="KW-0813">Transport</keyword>
<dbReference type="GO" id="GO:0032502">
    <property type="term" value="P:developmental process"/>
    <property type="evidence" value="ECO:0007669"/>
    <property type="project" value="TreeGrafter"/>
</dbReference>
<name>A0A913WRV9_EXADI</name>
<comment type="similarity">
    <text evidence="4">Belongs to the IWR1/SLC7A6OS family.</text>
</comment>
<dbReference type="InterPro" id="IPR040218">
    <property type="entry name" value="SLC7A6OS"/>
</dbReference>
<organism evidence="12 13">
    <name type="scientific">Exaiptasia diaphana</name>
    <name type="common">Tropical sea anemone</name>
    <name type="synonym">Aiptasia pulchella</name>
    <dbReference type="NCBI Taxonomy" id="2652724"/>
    <lineage>
        <taxon>Eukaryota</taxon>
        <taxon>Metazoa</taxon>
        <taxon>Cnidaria</taxon>
        <taxon>Anthozoa</taxon>
        <taxon>Hexacorallia</taxon>
        <taxon>Actiniaria</taxon>
        <taxon>Aiptasiidae</taxon>
        <taxon>Exaiptasia</taxon>
    </lineage>
</organism>
<evidence type="ECO:0000256" key="1">
    <source>
        <dbReference type="ARBA" id="ARBA00003202"/>
    </source>
</evidence>
<keyword evidence="9" id="KW-0539">Nucleus</keyword>
<dbReference type="Proteomes" id="UP000887567">
    <property type="component" value="Unplaced"/>
</dbReference>
<dbReference type="RefSeq" id="XP_020893169.1">
    <property type="nucleotide sequence ID" value="XM_021037510.2"/>
</dbReference>
<dbReference type="OrthoDB" id="6255506at2759"/>